<sequence length="115" mass="12920">MSETRFIGRHSDRDAIQQQIYHCLSGQPRIVLIEGLAGIGKTRFLEEVRAMAEGQGMAVYTGSCDETLTEPYEPFTALLPRLADEQVLETREIMLLHRLFGVSEQTQVVPSLDVL</sequence>
<dbReference type="Proteomes" id="UP000019140">
    <property type="component" value="Unassembled WGS sequence"/>
</dbReference>
<name>W4LMA8_9BACT</name>
<dbReference type="AlphaFoldDB" id="W4LMA8"/>
<dbReference type="Gene3D" id="3.40.50.300">
    <property type="entry name" value="P-loop containing nucleotide triphosphate hydrolases"/>
    <property type="match status" value="1"/>
</dbReference>
<accession>W4LMA8</accession>
<protein>
    <recommendedName>
        <fullName evidence="3">Orc1-like AAA ATPase domain-containing protein</fullName>
    </recommendedName>
</protein>
<keyword evidence="2" id="KW-0067">ATP-binding</keyword>
<dbReference type="GO" id="GO:0005737">
    <property type="term" value="C:cytoplasm"/>
    <property type="evidence" value="ECO:0007669"/>
    <property type="project" value="TreeGrafter"/>
</dbReference>
<proteinExistence type="predicted"/>
<organism evidence="4 5">
    <name type="scientific">Candidatus Entotheonella gemina</name>
    <dbReference type="NCBI Taxonomy" id="1429439"/>
    <lineage>
        <taxon>Bacteria</taxon>
        <taxon>Pseudomonadati</taxon>
        <taxon>Nitrospinota/Tectimicrobiota group</taxon>
        <taxon>Candidatus Tectimicrobiota</taxon>
        <taxon>Candidatus Entotheonellia</taxon>
        <taxon>Candidatus Entotheonellales</taxon>
        <taxon>Candidatus Entotheonellaceae</taxon>
        <taxon>Candidatus Entotheonella</taxon>
    </lineage>
</organism>
<dbReference type="PANTHER" id="PTHR16305:SF35">
    <property type="entry name" value="TRANSCRIPTIONAL ACTIVATOR DOMAIN"/>
    <property type="match status" value="1"/>
</dbReference>
<keyword evidence="1" id="KW-0547">Nucleotide-binding</keyword>
<evidence type="ECO:0000256" key="2">
    <source>
        <dbReference type="ARBA" id="ARBA00022840"/>
    </source>
</evidence>
<reference evidence="4 5" key="1">
    <citation type="journal article" date="2014" name="Nature">
        <title>An environmental bacterial taxon with a large and distinct metabolic repertoire.</title>
        <authorList>
            <person name="Wilson M.C."/>
            <person name="Mori T."/>
            <person name="Ruckert C."/>
            <person name="Uria A.R."/>
            <person name="Helf M.J."/>
            <person name="Takada K."/>
            <person name="Gernert C."/>
            <person name="Steffens U.A."/>
            <person name="Heycke N."/>
            <person name="Schmitt S."/>
            <person name="Rinke C."/>
            <person name="Helfrich E.J."/>
            <person name="Brachmann A.O."/>
            <person name="Gurgui C."/>
            <person name="Wakimoto T."/>
            <person name="Kracht M."/>
            <person name="Crusemann M."/>
            <person name="Hentschel U."/>
            <person name="Abe I."/>
            <person name="Matsunaga S."/>
            <person name="Kalinowski J."/>
            <person name="Takeyama H."/>
            <person name="Piel J."/>
        </authorList>
    </citation>
    <scope>NUCLEOTIDE SEQUENCE [LARGE SCALE GENOMIC DNA]</scope>
    <source>
        <strain evidence="5">TSY2</strain>
    </source>
</reference>
<comment type="caution">
    <text evidence="4">The sequence shown here is derived from an EMBL/GenBank/DDBJ whole genome shotgun (WGS) entry which is preliminary data.</text>
</comment>
<dbReference type="HOGENOM" id="CLU_2104532_0_0_7"/>
<dbReference type="GO" id="GO:0005524">
    <property type="term" value="F:ATP binding"/>
    <property type="evidence" value="ECO:0007669"/>
    <property type="project" value="UniProtKB-KW"/>
</dbReference>
<dbReference type="PANTHER" id="PTHR16305">
    <property type="entry name" value="TESTICULAR SOLUBLE ADENYLYL CYCLASE"/>
    <property type="match status" value="1"/>
</dbReference>
<dbReference type="SUPFAM" id="SSF52540">
    <property type="entry name" value="P-loop containing nucleoside triphosphate hydrolases"/>
    <property type="match status" value="1"/>
</dbReference>
<dbReference type="InterPro" id="IPR041664">
    <property type="entry name" value="AAA_16"/>
</dbReference>
<evidence type="ECO:0000256" key="1">
    <source>
        <dbReference type="ARBA" id="ARBA00022741"/>
    </source>
</evidence>
<gene>
    <name evidence="4" type="ORF">ETSY2_41580</name>
</gene>
<evidence type="ECO:0000313" key="5">
    <source>
        <dbReference type="Proteomes" id="UP000019140"/>
    </source>
</evidence>
<evidence type="ECO:0000313" key="4">
    <source>
        <dbReference type="EMBL" id="ETW99112.1"/>
    </source>
</evidence>
<feature type="domain" description="Orc1-like AAA ATPase" evidence="3">
    <location>
        <begin position="5"/>
        <end position="86"/>
    </location>
</feature>
<dbReference type="EMBL" id="AZHX01001874">
    <property type="protein sequence ID" value="ETW99112.1"/>
    <property type="molecule type" value="Genomic_DNA"/>
</dbReference>
<dbReference type="InterPro" id="IPR027417">
    <property type="entry name" value="P-loop_NTPase"/>
</dbReference>
<dbReference type="GO" id="GO:0004016">
    <property type="term" value="F:adenylate cyclase activity"/>
    <property type="evidence" value="ECO:0007669"/>
    <property type="project" value="TreeGrafter"/>
</dbReference>
<keyword evidence="5" id="KW-1185">Reference proteome</keyword>
<evidence type="ECO:0000259" key="3">
    <source>
        <dbReference type="Pfam" id="PF13191"/>
    </source>
</evidence>
<dbReference type="Pfam" id="PF13191">
    <property type="entry name" value="AAA_16"/>
    <property type="match status" value="1"/>
</dbReference>